<proteinExistence type="predicted"/>
<dbReference type="EMBL" id="JAUJEA010000001">
    <property type="protein sequence ID" value="MDN5200167.1"/>
    <property type="molecule type" value="Genomic_DNA"/>
</dbReference>
<evidence type="ECO:0000313" key="1">
    <source>
        <dbReference type="EMBL" id="MDN5200167.1"/>
    </source>
</evidence>
<accession>A0ABT8KHH1</accession>
<organism evidence="1 2">
    <name type="scientific">Splendidivirga corallicola</name>
    <dbReference type="NCBI Taxonomy" id="3051826"/>
    <lineage>
        <taxon>Bacteria</taxon>
        <taxon>Pseudomonadati</taxon>
        <taxon>Bacteroidota</taxon>
        <taxon>Cytophagia</taxon>
        <taxon>Cytophagales</taxon>
        <taxon>Splendidivirgaceae</taxon>
        <taxon>Splendidivirga</taxon>
    </lineage>
</organism>
<name>A0ABT8KHH1_9BACT</name>
<keyword evidence="2" id="KW-1185">Reference proteome</keyword>
<dbReference type="RefSeq" id="WP_346750193.1">
    <property type="nucleotide sequence ID" value="NZ_JAUJEA010000001.1"/>
</dbReference>
<protein>
    <submittedName>
        <fullName evidence="1">Uncharacterized protein</fullName>
    </submittedName>
</protein>
<comment type="caution">
    <text evidence="1">The sequence shown here is derived from an EMBL/GenBank/DDBJ whole genome shotgun (WGS) entry which is preliminary data.</text>
</comment>
<reference evidence="1" key="1">
    <citation type="submission" date="2023-06" db="EMBL/GenBank/DDBJ databases">
        <title>Genomic of Parafulvivirga corallium.</title>
        <authorList>
            <person name="Wang G."/>
        </authorList>
    </citation>
    <scope>NUCLEOTIDE SEQUENCE</scope>
    <source>
        <strain evidence="1">BMA10</strain>
    </source>
</reference>
<evidence type="ECO:0000313" key="2">
    <source>
        <dbReference type="Proteomes" id="UP001172082"/>
    </source>
</evidence>
<dbReference type="Proteomes" id="UP001172082">
    <property type="component" value="Unassembled WGS sequence"/>
</dbReference>
<sequence>MKFHPFDPVTYQHIKGKLLDKFGFFEMKDEDKQEMSKYKLGRIFPIPETESEYYLEDYLNSRKFTLTIRSIIPERLSEQYVLFTYQEELDQSFVDAFGIKNSEWLSKDFDPDSNLSKVGIHRFVDILDKQYDTIMTLQFIVTHNKRIEIENQNTNENLSLYFDLEEFTKDEIVDIIANLSEIYSSIGGDELEIKGADLLEFESVLEPQSI</sequence>
<gene>
    <name evidence="1" type="ORF">QQ008_02315</name>
</gene>